<dbReference type="InterPro" id="IPR015940">
    <property type="entry name" value="UBA"/>
</dbReference>
<dbReference type="STRING" id="246195.DNO_1214"/>
<keyword evidence="6" id="KW-1185">Reference proteome</keyword>
<dbReference type="EMBL" id="CP000513">
    <property type="protein sequence ID" value="ABQ13884.1"/>
    <property type="molecule type" value="Genomic_DNA"/>
</dbReference>
<accession>A5EXC7</accession>
<feature type="domain" description="UBA" evidence="4">
    <location>
        <begin position="160"/>
        <end position="200"/>
    </location>
</feature>
<proteinExistence type="predicted"/>
<evidence type="ECO:0000256" key="1">
    <source>
        <dbReference type="ARBA" id="ARBA00012417"/>
    </source>
</evidence>
<dbReference type="HOGENOM" id="CLU_884776_0_0_6"/>
<dbReference type="PANTHER" id="PTHR11669">
    <property type="entry name" value="REPLICATION FACTOR C / DNA POLYMERASE III GAMMA-TAU SUBUNIT"/>
    <property type="match status" value="1"/>
</dbReference>
<keyword evidence="2" id="KW-0548">Nucleotidyltransferase</keyword>
<dbReference type="Proteomes" id="UP000000248">
    <property type="component" value="Chromosome"/>
</dbReference>
<organism evidence="5 6">
    <name type="scientific">Dichelobacter nodosus (strain VCS1703A)</name>
    <dbReference type="NCBI Taxonomy" id="246195"/>
    <lineage>
        <taxon>Bacteria</taxon>
        <taxon>Pseudomonadati</taxon>
        <taxon>Pseudomonadota</taxon>
        <taxon>Gammaproteobacteria</taxon>
        <taxon>Cardiobacteriales</taxon>
        <taxon>Cardiobacteriaceae</taxon>
        <taxon>Dichelobacter</taxon>
    </lineage>
</organism>
<dbReference type="PROSITE" id="PS50030">
    <property type="entry name" value="UBA"/>
    <property type="match status" value="1"/>
</dbReference>
<keyword evidence="2" id="KW-0239">DNA-directed DNA polymerase</keyword>
<evidence type="ECO:0000313" key="5">
    <source>
        <dbReference type="EMBL" id="ABQ13884.1"/>
    </source>
</evidence>
<evidence type="ECO:0000259" key="4">
    <source>
        <dbReference type="PROSITE" id="PS50030"/>
    </source>
</evidence>
<dbReference type="eggNOG" id="COG0470">
    <property type="taxonomic scope" value="Bacteria"/>
</dbReference>
<dbReference type="KEGG" id="dno:DNO_1214"/>
<dbReference type="EC" id="2.7.7.7" evidence="1"/>
<dbReference type="Pfam" id="PF13177">
    <property type="entry name" value="DNA_pol3_delta2"/>
    <property type="match status" value="1"/>
</dbReference>
<evidence type="ECO:0000256" key="2">
    <source>
        <dbReference type="ARBA" id="ARBA00022932"/>
    </source>
</evidence>
<evidence type="ECO:0000256" key="3">
    <source>
        <dbReference type="ARBA" id="ARBA00049244"/>
    </source>
</evidence>
<dbReference type="SUPFAM" id="SSF52540">
    <property type="entry name" value="P-loop containing nucleoside triphosphate hydrolases"/>
    <property type="match status" value="1"/>
</dbReference>
<dbReference type="OrthoDB" id="9811073at2"/>
<evidence type="ECO:0000313" key="6">
    <source>
        <dbReference type="Proteomes" id="UP000000248"/>
    </source>
</evidence>
<dbReference type="CDD" id="cd14291">
    <property type="entry name" value="UBA1_NUB1_like"/>
    <property type="match status" value="1"/>
</dbReference>
<gene>
    <name evidence="5" type="primary">holB</name>
    <name evidence="5" type="ordered locus">DNO_1214</name>
</gene>
<dbReference type="InterPro" id="IPR027417">
    <property type="entry name" value="P-loop_NTPase"/>
</dbReference>
<dbReference type="GO" id="GO:0006261">
    <property type="term" value="P:DNA-templated DNA replication"/>
    <property type="evidence" value="ECO:0007669"/>
    <property type="project" value="TreeGrafter"/>
</dbReference>
<name>A5EXC7_DICNV</name>
<dbReference type="GO" id="GO:0003887">
    <property type="term" value="F:DNA-directed DNA polymerase activity"/>
    <property type="evidence" value="ECO:0007669"/>
    <property type="project" value="UniProtKB-KW"/>
</dbReference>
<comment type="catalytic activity">
    <reaction evidence="3">
        <text>DNA(n) + a 2'-deoxyribonucleoside 5'-triphosphate = DNA(n+1) + diphosphate</text>
        <dbReference type="Rhea" id="RHEA:22508"/>
        <dbReference type="Rhea" id="RHEA-COMP:17339"/>
        <dbReference type="Rhea" id="RHEA-COMP:17340"/>
        <dbReference type="ChEBI" id="CHEBI:33019"/>
        <dbReference type="ChEBI" id="CHEBI:61560"/>
        <dbReference type="ChEBI" id="CHEBI:173112"/>
        <dbReference type="EC" id="2.7.7.7"/>
    </reaction>
</comment>
<dbReference type="Gene3D" id="3.40.50.300">
    <property type="entry name" value="P-loop containing nucleotide triphosphate hydrolases"/>
    <property type="match status" value="1"/>
</dbReference>
<dbReference type="AlphaFoldDB" id="A5EXC7"/>
<dbReference type="InterPro" id="IPR050238">
    <property type="entry name" value="DNA_Rep/Repair_Clamp_Loader"/>
</dbReference>
<dbReference type="PANTHER" id="PTHR11669:SF8">
    <property type="entry name" value="DNA POLYMERASE III SUBUNIT DELTA"/>
    <property type="match status" value="1"/>
</dbReference>
<keyword evidence="2" id="KW-0808">Transferase</keyword>
<sequence length="316" mass="36373">MTAPDWINLAHNRLNLYTKQPPHCLLFIDPQQQNAFFTAQLFAAAVLCFHAHQGIACHDCQSCHLIERGTHPDAFFYPQPIKIEEIRALITKTTMTPALSARRVVFLGQIDDYSEEALNTLLKTLEEPSPHSLFILSARNRHAVKATIISRAHCISLVKPRFEDALAWLQEQGFSEKAATAALRYSHHDPYRAAQYLKNESFRPFELLTLLADFFAYPQEYCALLEVLEKIPAEHIVDVLTVHLEQLITIKQLDIVPPDWHNLRLAERLKPADLANMHRVYAKLCQLRRPNQRQLNLVLNAKIFLLELFNLRMKSL</sequence>
<dbReference type="RefSeq" id="WP_012031517.1">
    <property type="nucleotide sequence ID" value="NC_009446.1"/>
</dbReference>
<protein>
    <recommendedName>
        <fullName evidence="1">DNA-directed DNA polymerase</fullName>
        <ecNumber evidence="1">2.7.7.7</ecNumber>
    </recommendedName>
</protein>
<reference evidence="5 6" key="1">
    <citation type="journal article" date="2007" name="Nat. Biotechnol.">
        <title>Genome sequence and identification of candidate vaccine antigens from the animal pathogen Dichelobacter nodosus.</title>
        <authorList>
            <person name="Myers G.S."/>
            <person name="Parker D."/>
            <person name="Al-Hasani K."/>
            <person name="Kennan R.M."/>
            <person name="Seemann T."/>
            <person name="Ren Q."/>
            <person name="Badger J.H."/>
            <person name="Selengut J.D."/>
            <person name="Deboy R.T."/>
            <person name="Tettelin H."/>
            <person name="Boyce J.D."/>
            <person name="McCarl V.P."/>
            <person name="Han X."/>
            <person name="Nelson W.C."/>
            <person name="Madupu R."/>
            <person name="Mohamoud Y."/>
            <person name="Holley T."/>
            <person name="Fedorova N."/>
            <person name="Khouri H."/>
            <person name="Bottomley S.P."/>
            <person name="Whittington R.J."/>
            <person name="Adler B."/>
            <person name="Songer J.G."/>
            <person name="Rood J.I."/>
            <person name="Paulsen I.T."/>
        </authorList>
    </citation>
    <scope>NUCLEOTIDE SEQUENCE [LARGE SCALE GENOMIC DNA]</scope>
    <source>
        <strain evidence="5 6">VCS1703A</strain>
    </source>
</reference>